<name>A0AAJ6ZMD1_PAPXU</name>
<sequence length="219" mass="21881">MSAKAVFLFAINAFFVQAITGACWGNAFNTAWPSGWAGEGLGWAGPGLAEGPLIEAGPCAGSPFGAGWAGNGLAGAPRGFAVSSASPIPPVGMSIASDNAIEGILAVGGEVPFLGTVELEGALPTAGAGAVSYGCGNGAVGIVAEDIAPIATSLPGPGFGYGPNWAGGLGWAGRGIIGPEPHWYDSPQKENFVPLFPLPKSAMRKRTTTSLCPGFTTKY</sequence>
<accession>A0AAJ6ZMD1</accession>
<evidence type="ECO:0000256" key="3">
    <source>
        <dbReference type="RuleBase" id="RU004378"/>
    </source>
</evidence>
<evidence type="ECO:0000256" key="4">
    <source>
        <dbReference type="SAM" id="SignalP"/>
    </source>
</evidence>
<evidence type="ECO:0000313" key="5">
    <source>
        <dbReference type="RefSeq" id="XP_013175701.1"/>
    </source>
</evidence>
<organism evidence="5">
    <name type="scientific">Papilio xuthus</name>
    <name type="common">Asian swallowtail butterfly</name>
    <dbReference type="NCBI Taxonomy" id="66420"/>
    <lineage>
        <taxon>Eukaryota</taxon>
        <taxon>Metazoa</taxon>
        <taxon>Ecdysozoa</taxon>
        <taxon>Arthropoda</taxon>
        <taxon>Hexapoda</taxon>
        <taxon>Insecta</taxon>
        <taxon>Pterygota</taxon>
        <taxon>Neoptera</taxon>
        <taxon>Endopterygota</taxon>
        <taxon>Lepidoptera</taxon>
        <taxon>Glossata</taxon>
        <taxon>Ditrysia</taxon>
        <taxon>Papilionoidea</taxon>
        <taxon>Papilionidae</taxon>
        <taxon>Papilioninae</taxon>
        <taxon>Papilio</taxon>
    </lineage>
</organism>
<protein>
    <submittedName>
        <fullName evidence="5">Chorion class CB protein PC404-like</fullName>
    </submittedName>
</protein>
<gene>
    <name evidence="5" type="primary">LOC106123840</name>
</gene>
<dbReference type="GO" id="GO:0005213">
    <property type="term" value="F:structural constituent of egg chorion"/>
    <property type="evidence" value="ECO:0007669"/>
    <property type="project" value="InterPro"/>
</dbReference>
<keyword evidence="2" id="KW-0677">Repeat</keyword>
<evidence type="ECO:0000256" key="2">
    <source>
        <dbReference type="ARBA" id="ARBA00022737"/>
    </source>
</evidence>
<dbReference type="InterPro" id="IPR002635">
    <property type="entry name" value="Chorion"/>
</dbReference>
<feature type="chain" id="PRO_5042552209" evidence="4">
    <location>
        <begin position="19"/>
        <end position="219"/>
    </location>
</feature>
<dbReference type="GeneID" id="106123840"/>
<dbReference type="RefSeq" id="XP_013175701.1">
    <property type="nucleotide sequence ID" value="XM_013320247.1"/>
</dbReference>
<dbReference type="KEGG" id="pxu:106123840"/>
<evidence type="ECO:0000256" key="1">
    <source>
        <dbReference type="ARBA" id="ARBA00005906"/>
    </source>
</evidence>
<reference evidence="5" key="1">
    <citation type="submission" date="2025-08" db="UniProtKB">
        <authorList>
            <consortium name="RefSeq"/>
        </authorList>
    </citation>
    <scope>IDENTIFICATION</scope>
</reference>
<dbReference type="GO" id="GO:0007304">
    <property type="term" value="P:chorion-containing eggshell formation"/>
    <property type="evidence" value="ECO:0007669"/>
    <property type="project" value="InterPro"/>
</dbReference>
<proteinExistence type="inferred from homology"/>
<feature type="signal peptide" evidence="4">
    <location>
        <begin position="1"/>
        <end position="18"/>
    </location>
</feature>
<dbReference type="Proteomes" id="UP000694872">
    <property type="component" value="Unplaced"/>
</dbReference>
<keyword evidence="4" id="KW-0732">Signal</keyword>
<dbReference type="AlphaFoldDB" id="A0AAJ6ZMD1"/>
<dbReference type="Pfam" id="PF01723">
    <property type="entry name" value="Chorion_1"/>
    <property type="match status" value="1"/>
</dbReference>
<comment type="similarity">
    <text evidence="1 3">Belongs to the chorion protein family.</text>
</comment>
<dbReference type="PROSITE" id="PS51257">
    <property type="entry name" value="PROKAR_LIPOPROTEIN"/>
    <property type="match status" value="1"/>
</dbReference>
<dbReference type="GO" id="GO:0042600">
    <property type="term" value="C:egg chorion"/>
    <property type="evidence" value="ECO:0007669"/>
    <property type="project" value="InterPro"/>
</dbReference>